<organism evidence="2 3">
    <name type="scientific">Croceifilum oryzae</name>
    <dbReference type="NCBI Taxonomy" id="1553429"/>
    <lineage>
        <taxon>Bacteria</taxon>
        <taxon>Bacillati</taxon>
        <taxon>Bacillota</taxon>
        <taxon>Bacilli</taxon>
        <taxon>Bacillales</taxon>
        <taxon>Thermoactinomycetaceae</taxon>
        <taxon>Croceifilum</taxon>
    </lineage>
</organism>
<name>A0AAJ1TH11_9BACL</name>
<keyword evidence="3" id="KW-1185">Reference proteome</keyword>
<sequence>MYYLIKLCKVLFWICLPYMMLCVYWSDLSKKQRVMASVYTFLGLMIVLDFNGRIHIRSVI</sequence>
<comment type="caution">
    <text evidence="2">The sequence shown here is derived from an EMBL/GenBank/DDBJ whole genome shotgun (WGS) entry which is preliminary data.</text>
</comment>
<dbReference type="EMBL" id="JAUSUV010000001">
    <property type="protein sequence ID" value="MDQ0415939.1"/>
    <property type="molecule type" value="Genomic_DNA"/>
</dbReference>
<accession>A0AAJ1TH11</accession>
<protein>
    <submittedName>
        <fullName evidence="2">Uncharacterized protein</fullName>
    </submittedName>
</protein>
<gene>
    <name evidence="2" type="ORF">J2Z48_000097</name>
</gene>
<evidence type="ECO:0000313" key="3">
    <source>
        <dbReference type="Proteomes" id="UP001238450"/>
    </source>
</evidence>
<keyword evidence="1" id="KW-0812">Transmembrane</keyword>
<dbReference type="Proteomes" id="UP001238450">
    <property type="component" value="Unassembled WGS sequence"/>
</dbReference>
<proteinExistence type="predicted"/>
<feature type="transmembrane region" description="Helical" evidence="1">
    <location>
        <begin position="7"/>
        <end position="26"/>
    </location>
</feature>
<evidence type="ECO:0000313" key="2">
    <source>
        <dbReference type="EMBL" id="MDQ0415939.1"/>
    </source>
</evidence>
<feature type="transmembrane region" description="Helical" evidence="1">
    <location>
        <begin position="32"/>
        <end position="50"/>
    </location>
</feature>
<reference evidence="2 3" key="1">
    <citation type="submission" date="2023-07" db="EMBL/GenBank/DDBJ databases">
        <title>Genomic Encyclopedia of Type Strains, Phase IV (KMG-IV): sequencing the most valuable type-strain genomes for metagenomic binning, comparative biology and taxonomic classification.</title>
        <authorList>
            <person name="Goeker M."/>
        </authorList>
    </citation>
    <scope>NUCLEOTIDE SEQUENCE [LARGE SCALE GENOMIC DNA]</scope>
    <source>
        <strain evidence="2 3">DSM 46876</strain>
    </source>
</reference>
<dbReference type="AlphaFoldDB" id="A0AAJ1TH11"/>
<keyword evidence="1" id="KW-1133">Transmembrane helix</keyword>
<keyword evidence="1" id="KW-0472">Membrane</keyword>
<evidence type="ECO:0000256" key="1">
    <source>
        <dbReference type="SAM" id="Phobius"/>
    </source>
</evidence>